<feature type="domain" description="Protein kinase" evidence="1">
    <location>
        <begin position="1"/>
        <end position="70"/>
    </location>
</feature>
<evidence type="ECO:0000259" key="1">
    <source>
        <dbReference type="PROSITE" id="PS50011"/>
    </source>
</evidence>
<dbReference type="InterPro" id="IPR011009">
    <property type="entry name" value="Kinase-like_dom_sf"/>
</dbReference>
<dbReference type="InParanoid" id="A0A067LYE5"/>
<dbReference type="OrthoDB" id="4062651at2759"/>
<dbReference type="PROSITE" id="PS50011">
    <property type="entry name" value="PROTEIN_KINASE_DOM"/>
    <property type="match status" value="1"/>
</dbReference>
<dbReference type="GO" id="GO:0005524">
    <property type="term" value="F:ATP binding"/>
    <property type="evidence" value="ECO:0007669"/>
    <property type="project" value="InterPro"/>
</dbReference>
<organism evidence="2 3">
    <name type="scientific">Botryobasidium botryosum (strain FD-172 SS1)</name>
    <dbReference type="NCBI Taxonomy" id="930990"/>
    <lineage>
        <taxon>Eukaryota</taxon>
        <taxon>Fungi</taxon>
        <taxon>Dikarya</taxon>
        <taxon>Basidiomycota</taxon>
        <taxon>Agaricomycotina</taxon>
        <taxon>Agaricomycetes</taxon>
        <taxon>Cantharellales</taxon>
        <taxon>Botryobasidiaceae</taxon>
        <taxon>Botryobasidium</taxon>
    </lineage>
</organism>
<dbReference type="InterPro" id="IPR000719">
    <property type="entry name" value="Prot_kinase_dom"/>
</dbReference>
<dbReference type="GO" id="GO:0004672">
    <property type="term" value="F:protein kinase activity"/>
    <property type="evidence" value="ECO:0007669"/>
    <property type="project" value="InterPro"/>
</dbReference>
<keyword evidence="3" id="KW-1185">Reference proteome</keyword>
<dbReference type="AlphaFoldDB" id="A0A067LYE5"/>
<sequence>EQIIERVEEAMKLLHGNGFVFGDLRAPNILRVDGGAMLIDFDWAGKVGEAKYPLDINFEVNWAEGTPDRP</sequence>
<gene>
    <name evidence="2" type="ORF">BOTBODRAFT_120196</name>
</gene>
<dbReference type="SUPFAM" id="SSF56112">
    <property type="entry name" value="Protein kinase-like (PK-like)"/>
    <property type="match status" value="1"/>
</dbReference>
<feature type="non-terminal residue" evidence="2">
    <location>
        <position position="1"/>
    </location>
</feature>
<evidence type="ECO:0000313" key="2">
    <source>
        <dbReference type="EMBL" id="KDQ07365.1"/>
    </source>
</evidence>
<dbReference type="STRING" id="930990.A0A067LYE5"/>
<protein>
    <recommendedName>
        <fullName evidence="1">Protein kinase domain-containing protein</fullName>
    </recommendedName>
</protein>
<dbReference type="EMBL" id="KL198109">
    <property type="protein sequence ID" value="KDQ07365.1"/>
    <property type="molecule type" value="Genomic_DNA"/>
</dbReference>
<reference evidence="3" key="1">
    <citation type="journal article" date="2014" name="Proc. Natl. Acad. Sci. U.S.A.">
        <title>Extensive sampling of basidiomycete genomes demonstrates inadequacy of the white-rot/brown-rot paradigm for wood decay fungi.</title>
        <authorList>
            <person name="Riley R."/>
            <person name="Salamov A.A."/>
            <person name="Brown D.W."/>
            <person name="Nagy L.G."/>
            <person name="Floudas D."/>
            <person name="Held B.W."/>
            <person name="Levasseur A."/>
            <person name="Lombard V."/>
            <person name="Morin E."/>
            <person name="Otillar R."/>
            <person name="Lindquist E.A."/>
            <person name="Sun H."/>
            <person name="LaButti K.M."/>
            <person name="Schmutz J."/>
            <person name="Jabbour D."/>
            <person name="Luo H."/>
            <person name="Baker S.E."/>
            <person name="Pisabarro A.G."/>
            <person name="Walton J.D."/>
            <person name="Blanchette R.A."/>
            <person name="Henrissat B."/>
            <person name="Martin F."/>
            <person name="Cullen D."/>
            <person name="Hibbett D.S."/>
            <person name="Grigoriev I.V."/>
        </authorList>
    </citation>
    <scope>NUCLEOTIDE SEQUENCE [LARGE SCALE GENOMIC DNA]</scope>
    <source>
        <strain evidence="3">FD-172 SS1</strain>
    </source>
</reference>
<accession>A0A067LYE5</accession>
<dbReference type="Proteomes" id="UP000027195">
    <property type="component" value="Unassembled WGS sequence"/>
</dbReference>
<dbReference type="HOGENOM" id="CLU_013871_3_1_1"/>
<name>A0A067LYE5_BOTB1</name>
<evidence type="ECO:0000313" key="3">
    <source>
        <dbReference type="Proteomes" id="UP000027195"/>
    </source>
</evidence>
<dbReference type="Gene3D" id="1.10.510.10">
    <property type="entry name" value="Transferase(Phosphotransferase) domain 1"/>
    <property type="match status" value="1"/>
</dbReference>
<proteinExistence type="predicted"/>